<reference evidence="1 2" key="1">
    <citation type="submission" date="2018-11" db="EMBL/GenBank/DDBJ databases">
        <authorList>
            <consortium name="Pathogen Informatics"/>
        </authorList>
    </citation>
    <scope>NUCLEOTIDE SEQUENCE [LARGE SCALE GENOMIC DNA]</scope>
</reference>
<protein>
    <submittedName>
        <fullName evidence="1">Uncharacterized protein</fullName>
    </submittedName>
</protein>
<dbReference type="Proteomes" id="UP000267096">
    <property type="component" value="Unassembled WGS sequence"/>
</dbReference>
<evidence type="ECO:0000313" key="1">
    <source>
        <dbReference type="EMBL" id="VDK30949.1"/>
    </source>
</evidence>
<gene>
    <name evidence="1" type="ORF">ASIM_LOCUS8155</name>
</gene>
<evidence type="ECO:0000313" key="2">
    <source>
        <dbReference type="Proteomes" id="UP000267096"/>
    </source>
</evidence>
<dbReference type="EMBL" id="UYRR01021366">
    <property type="protein sequence ID" value="VDK30949.1"/>
    <property type="molecule type" value="Genomic_DNA"/>
</dbReference>
<accession>A0A3P6P3W8</accession>
<sequence>MRKGQSPSPSNISEMSEFVAAQDVFDETTLSKLKDEIDRTEVFIDSEVCTRLYDHSINLDLQRSI</sequence>
<keyword evidence="2" id="KW-1185">Reference proteome</keyword>
<name>A0A3P6P3W8_ANISI</name>
<dbReference type="AlphaFoldDB" id="A0A3P6P3W8"/>
<organism evidence="1 2">
    <name type="scientific">Anisakis simplex</name>
    <name type="common">Herring worm</name>
    <dbReference type="NCBI Taxonomy" id="6269"/>
    <lineage>
        <taxon>Eukaryota</taxon>
        <taxon>Metazoa</taxon>
        <taxon>Ecdysozoa</taxon>
        <taxon>Nematoda</taxon>
        <taxon>Chromadorea</taxon>
        <taxon>Rhabditida</taxon>
        <taxon>Spirurina</taxon>
        <taxon>Ascaridomorpha</taxon>
        <taxon>Ascaridoidea</taxon>
        <taxon>Anisakidae</taxon>
        <taxon>Anisakis</taxon>
        <taxon>Anisakis simplex complex</taxon>
    </lineage>
</organism>
<proteinExistence type="predicted"/>